<dbReference type="SUPFAM" id="SSF46626">
    <property type="entry name" value="Cytochrome c"/>
    <property type="match status" value="1"/>
</dbReference>
<dbReference type="Proteomes" id="UP000317977">
    <property type="component" value="Unassembled WGS sequence"/>
</dbReference>
<dbReference type="InterPro" id="IPR011478">
    <property type="entry name" value="DUF1585"/>
</dbReference>
<evidence type="ECO:0000259" key="1">
    <source>
        <dbReference type="Pfam" id="PF07624"/>
    </source>
</evidence>
<feature type="domain" description="DUF1595" evidence="6">
    <location>
        <begin position="363"/>
        <end position="423"/>
    </location>
</feature>
<dbReference type="InterPro" id="IPR011429">
    <property type="entry name" value="Cyt_c_Planctomycete-type"/>
</dbReference>
<dbReference type="Pfam" id="PF07631">
    <property type="entry name" value="PSD4"/>
    <property type="match status" value="1"/>
</dbReference>
<dbReference type="Pfam" id="PF07635">
    <property type="entry name" value="PSCyt1"/>
    <property type="match status" value="1"/>
</dbReference>
<proteinExistence type="predicted"/>
<dbReference type="Pfam" id="PF07624">
    <property type="entry name" value="PSD2"/>
    <property type="match status" value="1"/>
</dbReference>
<dbReference type="InterPro" id="IPR013039">
    <property type="entry name" value="DUF1588"/>
</dbReference>
<dbReference type="InterPro" id="IPR036909">
    <property type="entry name" value="Cyt_c-like_dom_sf"/>
</dbReference>
<evidence type="ECO:0000259" key="3">
    <source>
        <dbReference type="Pfam" id="PF07627"/>
    </source>
</evidence>
<sequence>MFLAFIVGAPAIESANGEQLTDIETLRHRFEDSCFGCHGDGADEGGFSFDALADGSYGDDTMKRWEAVWKNIRAETMPPADEFQPEPDERREWVDWIQKEVFRLDTNNIDPGKVVLRRLNRSEYRETIQQLTGVNFDGNEAFPADDTGYGFDTIGEVLHISPVVLEKYLLAAESIIHDTIPLEGATPPEQRFWSDHLHLDSPEGEQSKTVKFDQSRDFHLVETLKKPGDYEIAVRWEVNGAWTNTGENADLILLHHVDKENTVEIGKAKAGFFFETKGDLRGKVTVTDKPLHVSIRFKPLPRDADAKTLPEAEDASYSFRISNANVVGPLNADEREYRKGSKILVGGPPPIDADEEVLDQMSRVVLERFALRAFRRPIDDRSLDRLVAIARETRTAPDSGYEHGLAASLKLILASPRFLFRIENSISPNQLTSIPPNTPVSALGDPIDDYALATRMSYFLWGGPPDDELLRLAGEGKLRQELDAQIKRMIGDEWRMRTGVSNFVGQWLKTRDVTSVSIDVRRVLAYRGDEKDFSWQVRDSMKQETETLFRYLIEENRPIEELLNANYSFLNEPLAKFYGIDGVKGDQMRKVDLPADSHRKGILTHGSMLLVTSNPTRTSPVKRGLFILENLLGTPAPPAPPNVPALEDSKSGDMKNASLREILEFHRREPMCASCHRRMDPLGLALENYNAIGQYREMELGLPGRRGREAEPDKEIDPTGVLMTGEKFSSVVELADVLANDRREDFYRCLTEKMLVFALGRGLTFGDATTVDQIVAKLKADDGQMQTLIESIIRSVPFTHQPKSDSVALISAD</sequence>
<dbReference type="Pfam" id="PF07626">
    <property type="entry name" value="PSD3"/>
    <property type="match status" value="1"/>
</dbReference>
<evidence type="ECO:0000259" key="5">
    <source>
        <dbReference type="Pfam" id="PF07635"/>
    </source>
</evidence>
<feature type="domain" description="DUF1587" evidence="2">
    <location>
        <begin position="117"/>
        <end position="178"/>
    </location>
</feature>
<dbReference type="AlphaFoldDB" id="A0A5C6ESD3"/>
<accession>A0A5C6ESD3</accession>
<dbReference type="Pfam" id="PF07627">
    <property type="entry name" value="PSCyt3"/>
    <property type="match status" value="1"/>
</dbReference>
<dbReference type="InterPro" id="IPR013036">
    <property type="entry name" value="DUF1587"/>
</dbReference>
<feature type="domain" description="DUF1592" evidence="4">
    <location>
        <begin position="447"/>
        <end position="580"/>
    </location>
</feature>
<feature type="domain" description="DUF1588" evidence="3">
    <location>
        <begin position="599"/>
        <end position="698"/>
    </location>
</feature>
<comment type="caution">
    <text evidence="7">The sequence shown here is derived from an EMBL/GenBank/DDBJ whole genome shotgun (WGS) entry which is preliminary data.</text>
</comment>
<evidence type="ECO:0000313" key="7">
    <source>
        <dbReference type="EMBL" id="TWU51922.1"/>
    </source>
</evidence>
<dbReference type="InterPro" id="IPR013042">
    <property type="entry name" value="DUF1592"/>
</dbReference>
<evidence type="ECO:0008006" key="9">
    <source>
        <dbReference type="Google" id="ProtNLM"/>
    </source>
</evidence>
<keyword evidence="8" id="KW-1185">Reference proteome</keyword>
<gene>
    <name evidence="7" type="ORF">Poly59_35180</name>
</gene>
<reference evidence="7 8" key="1">
    <citation type="submission" date="2019-02" db="EMBL/GenBank/DDBJ databases">
        <title>Deep-cultivation of Planctomycetes and their phenomic and genomic characterization uncovers novel biology.</title>
        <authorList>
            <person name="Wiegand S."/>
            <person name="Jogler M."/>
            <person name="Boedeker C."/>
            <person name="Pinto D."/>
            <person name="Vollmers J."/>
            <person name="Rivas-Marin E."/>
            <person name="Kohn T."/>
            <person name="Peeters S.H."/>
            <person name="Heuer A."/>
            <person name="Rast P."/>
            <person name="Oberbeckmann S."/>
            <person name="Bunk B."/>
            <person name="Jeske O."/>
            <person name="Meyerdierks A."/>
            <person name="Storesund J.E."/>
            <person name="Kallscheuer N."/>
            <person name="Luecker S."/>
            <person name="Lage O.M."/>
            <person name="Pohl T."/>
            <person name="Merkel B.J."/>
            <person name="Hornburger P."/>
            <person name="Mueller R.-W."/>
            <person name="Bruemmer F."/>
            <person name="Labrenz M."/>
            <person name="Spormann A.M."/>
            <person name="Op Den Camp H."/>
            <person name="Overmann J."/>
            <person name="Amann R."/>
            <person name="Jetten M.S.M."/>
            <person name="Mascher T."/>
            <person name="Medema M.H."/>
            <person name="Devos D.P."/>
            <person name="Kaster A.-K."/>
            <person name="Ovreas L."/>
            <person name="Rohde M."/>
            <person name="Galperin M.Y."/>
            <person name="Jogler C."/>
        </authorList>
    </citation>
    <scope>NUCLEOTIDE SEQUENCE [LARGE SCALE GENOMIC DNA]</scope>
    <source>
        <strain evidence="7 8">Poly59</strain>
    </source>
</reference>
<organism evidence="7 8">
    <name type="scientific">Rubripirellula reticaptiva</name>
    <dbReference type="NCBI Taxonomy" id="2528013"/>
    <lineage>
        <taxon>Bacteria</taxon>
        <taxon>Pseudomonadati</taxon>
        <taxon>Planctomycetota</taxon>
        <taxon>Planctomycetia</taxon>
        <taxon>Pirellulales</taxon>
        <taxon>Pirellulaceae</taxon>
        <taxon>Rubripirellula</taxon>
    </lineage>
</organism>
<dbReference type="InterPro" id="IPR013043">
    <property type="entry name" value="DUF1595"/>
</dbReference>
<evidence type="ECO:0000313" key="8">
    <source>
        <dbReference type="Proteomes" id="UP000317977"/>
    </source>
</evidence>
<evidence type="ECO:0000259" key="4">
    <source>
        <dbReference type="Pfam" id="PF07631"/>
    </source>
</evidence>
<dbReference type="GO" id="GO:0009055">
    <property type="term" value="F:electron transfer activity"/>
    <property type="evidence" value="ECO:0007669"/>
    <property type="project" value="InterPro"/>
</dbReference>
<feature type="domain" description="DUF1585" evidence="1">
    <location>
        <begin position="725"/>
        <end position="798"/>
    </location>
</feature>
<dbReference type="GO" id="GO:0020037">
    <property type="term" value="F:heme binding"/>
    <property type="evidence" value="ECO:0007669"/>
    <property type="project" value="InterPro"/>
</dbReference>
<name>A0A5C6ESD3_9BACT</name>
<evidence type="ECO:0000259" key="2">
    <source>
        <dbReference type="Pfam" id="PF07626"/>
    </source>
</evidence>
<feature type="domain" description="Cytochrome C Planctomycete-type" evidence="5">
    <location>
        <begin position="34"/>
        <end position="81"/>
    </location>
</feature>
<dbReference type="EMBL" id="SJPX01000003">
    <property type="protein sequence ID" value="TWU51922.1"/>
    <property type="molecule type" value="Genomic_DNA"/>
</dbReference>
<protein>
    <recommendedName>
        <fullName evidence="9">Planctomycete cytochrome C</fullName>
    </recommendedName>
</protein>
<dbReference type="Pfam" id="PF07637">
    <property type="entry name" value="PSD5"/>
    <property type="match status" value="1"/>
</dbReference>
<evidence type="ECO:0000259" key="6">
    <source>
        <dbReference type="Pfam" id="PF07637"/>
    </source>
</evidence>